<protein>
    <submittedName>
        <fullName evidence="8">Carboxyl-terminal processing protease</fullName>
    </submittedName>
</protein>
<reference evidence="9" key="1">
    <citation type="submission" date="2017-07" db="EMBL/GenBank/DDBJ databases">
        <authorList>
            <person name="Varghese N."/>
            <person name="Submissions S."/>
        </authorList>
    </citation>
    <scope>NUCLEOTIDE SEQUENCE [LARGE SCALE GENOMIC DNA]</scope>
    <source>
        <strain evidence="9">NLAE-zl-C134</strain>
    </source>
</reference>
<dbReference type="OrthoDB" id="9812068at2"/>
<dbReference type="SMART" id="SM00228">
    <property type="entry name" value="PDZ"/>
    <property type="match status" value="1"/>
</dbReference>
<keyword evidence="9" id="KW-1185">Reference proteome</keyword>
<evidence type="ECO:0000256" key="5">
    <source>
        <dbReference type="RuleBase" id="RU004404"/>
    </source>
</evidence>
<dbReference type="RefSeq" id="WP_109709069.1">
    <property type="nucleotide sequence ID" value="NZ_QGDS01000002.1"/>
</dbReference>
<dbReference type="InterPro" id="IPR029045">
    <property type="entry name" value="ClpP/crotonase-like_dom_sf"/>
</dbReference>
<dbReference type="InterPro" id="IPR005151">
    <property type="entry name" value="Tail-specific_protease"/>
</dbReference>
<sequence length="403" mass="44410">MNDKKSFIRGALYGALVMLLLTIAGLGLWGVVSKNILGDGAAAAQVTTQQKTDKKLKSLGSLIDHYYLYTEDMDKQALQDGIYAGYVSGLGDPYTVYYNEEQTKELLETTSGEYSGIGAGLLKDKETNAVVIGNVYEGSPAEEAGLKAEDILYQVDEHVIGDEDLTQIVSWIKGEEGTEVTLHVYRGEDMKQITCTVTRRNIEVQTVNYEMKEDQVGYIHITEFDRVTYTQFKTALADLENQGMKGLVIDLRSNPGGDLDTVVDMLELLLPKGMVVYTEDKNGGREEYKNQEDHEFTKPLTVLVNQYSASAAEIFSGAIQDYKVGDIVGTTTYGKGIVQQLVSLGDGTCLKVTIAEYFLPSGRSIHKKGVSPDVEVKYEANPDDEKADNQLEKALEIIGEELQ</sequence>
<evidence type="ECO:0000259" key="7">
    <source>
        <dbReference type="PROSITE" id="PS50106"/>
    </source>
</evidence>
<dbReference type="SMART" id="SM00245">
    <property type="entry name" value="TSPc"/>
    <property type="match status" value="1"/>
</dbReference>
<dbReference type="NCBIfam" id="TIGR00225">
    <property type="entry name" value="prc"/>
    <property type="match status" value="1"/>
</dbReference>
<dbReference type="GO" id="GO:0030288">
    <property type="term" value="C:outer membrane-bounded periplasmic space"/>
    <property type="evidence" value="ECO:0007669"/>
    <property type="project" value="TreeGrafter"/>
</dbReference>
<accession>A0A316A0P6</accession>
<dbReference type="Gene3D" id="3.30.750.44">
    <property type="match status" value="1"/>
</dbReference>
<feature type="transmembrane region" description="Helical" evidence="6">
    <location>
        <begin position="12"/>
        <end position="32"/>
    </location>
</feature>
<evidence type="ECO:0000313" key="9">
    <source>
        <dbReference type="Proteomes" id="UP000254051"/>
    </source>
</evidence>
<dbReference type="PANTHER" id="PTHR32060">
    <property type="entry name" value="TAIL-SPECIFIC PROTEASE"/>
    <property type="match status" value="1"/>
</dbReference>
<evidence type="ECO:0000256" key="2">
    <source>
        <dbReference type="ARBA" id="ARBA00022670"/>
    </source>
</evidence>
<keyword evidence="2 5" id="KW-0645">Protease</keyword>
<evidence type="ECO:0000256" key="3">
    <source>
        <dbReference type="ARBA" id="ARBA00022801"/>
    </source>
</evidence>
<name>A0A316A0P6_9FIRM</name>
<evidence type="ECO:0000256" key="4">
    <source>
        <dbReference type="ARBA" id="ARBA00022825"/>
    </source>
</evidence>
<dbReference type="InterPro" id="IPR041489">
    <property type="entry name" value="PDZ_6"/>
</dbReference>
<evidence type="ECO:0000313" key="8">
    <source>
        <dbReference type="EMBL" id="SUQ13072.1"/>
    </source>
</evidence>
<dbReference type="GO" id="GO:0007165">
    <property type="term" value="P:signal transduction"/>
    <property type="evidence" value="ECO:0007669"/>
    <property type="project" value="TreeGrafter"/>
</dbReference>
<dbReference type="Pfam" id="PF03572">
    <property type="entry name" value="Peptidase_S41"/>
    <property type="match status" value="1"/>
</dbReference>
<dbReference type="AlphaFoldDB" id="A0A316A0P6"/>
<comment type="similarity">
    <text evidence="1 5">Belongs to the peptidase S41A family.</text>
</comment>
<dbReference type="CDD" id="cd07560">
    <property type="entry name" value="Peptidase_S41_CPP"/>
    <property type="match status" value="1"/>
</dbReference>
<keyword evidence="6" id="KW-1133">Transmembrane helix</keyword>
<dbReference type="EMBL" id="UHJJ01000002">
    <property type="protein sequence ID" value="SUQ13072.1"/>
    <property type="molecule type" value="Genomic_DNA"/>
</dbReference>
<dbReference type="GO" id="GO:0008236">
    <property type="term" value="F:serine-type peptidase activity"/>
    <property type="evidence" value="ECO:0007669"/>
    <property type="project" value="UniProtKB-KW"/>
</dbReference>
<dbReference type="Gene3D" id="3.90.226.10">
    <property type="entry name" value="2-enoyl-CoA Hydratase, Chain A, domain 1"/>
    <property type="match status" value="1"/>
</dbReference>
<dbReference type="PROSITE" id="PS50106">
    <property type="entry name" value="PDZ"/>
    <property type="match status" value="1"/>
</dbReference>
<dbReference type="SUPFAM" id="SSF50156">
    <property type="entry name" value="PDZ domain-like"/>
    <property type="match status" value="1"/>
</dbReference>
<keyword evidence="3 5" id="KW-0378">Hydrolase</keyword>
<dbReference type="InterPro" id="IPR004447">
    <property type="entry name" value="Peptidase_S41A"/>
</dbReference>
<evidence type="ECO:0000256" key="6">
    <source>
        <dbReference type="SAM" id="Phobius"/>
    </source>
</evidence>
<dbReference type="GO" id="GO:0006508">
    <property type="term" value="P:proteolysis"/>
    <property type="evidence" value="ECO:0007669"/>
    <property type="project" value="UniProtKB-KW"/>
</dbReference>
<proteinExistence type="inferred from homology"/>
<dbReference type="Gene3D" id="2.30.42.10">
    <property type="match status" value="1"/>
</dbReference>
<dbReference type="PANTHER" id="PTHR32060:SF30">
    <property type="entry name" value="CARBOXY-TERMINAL PROCESSING PROTEASE CTPA"/>
    <property type="match status" value="1"/>
</dbReference>
<keyword evidence="6" id="KW-0472">Membrane</keyword>
<dbReference type="Pfam" id="PF17820">
    <property type="entry name" value="PDZ_6"/>
    <property type="match status" value="1"/>
</dbReference>
<dbReference type="GO" id="GO:0004175">
    <property type="term" value="F:endopeptidase activity"/>
    <property type="evidence" value="ECO:0007669"/>
    <property type="project" value="TreeGrafter"/>
</dbReference>
<dbReference type="InterPro" id="IPR036034">
    <property type="entry name" value="PDZ_sf"/>
</dbReference>
<feature type="domain" description="PDZ" evidence="7">
    <location>
        <begin position="103"/>
        <end position="173"/>
    </location>
</feature>
<dbReference type="InterPro" id="IPR001478">
    <property type="entry name" value="PDZ"/>
</dbReference>
<keyword evidence="6" id="KW-0812">Transmembrane</keyword>
<dbReference type="SUPFAM" id="SSF52096">
    <property type="entry name" value="ClpP/crotonase"/>
    <property type="match status" value="1"/>
</dbReference>
<organism evidence="8 9">
    <name type="scientific">Faecalicatena contorta</name>
    <dbReference type="NCBI Taxonomy" id="39482"/>
    <lineage>
        <taxon>Bacteria</taxon>
        <taxon>Bacillati</taxon>
        <taxon>Bacillota</taxon>
        <taxon>Clostridia</taxon>
        <taxon>Lachnospirales</taxon>
        <taxon>Lachnospiraceae</taxon>
        <taxon>Faecalicatena</taxon>
    </lineage>
</organism>
<evidence type="ECO:0000256" key="1">
    <source>
        <dbReference type="ARBA" id="ARBA00009179"/>
    </source>
</evidence>
<gene>
    <name evidence="8" type="ORF">SAMN05216529_102289</name>
</gene>
<dbReference type="Proteomes" id="UP000254051">
    <property type="component" value="Unassembled WGS sequence"/>
</dbReference>
<keyword evidence="4 5" id="KW-0720">Serine protease</keyword>